<dbReference type="RefSeq" id="WP_249710446.1">
    <property type="nucleotide sequence ID" value="NZ_JAMFMB010000015.1"/>
</dbReference>
<dbReference type="Proteomes" id="UP001203880">
    <property type="component" value="Unassembled WGS sequence"/>
</dbReference>
<evidence type="ECO:0000313" key="2">
    <source>
        <dbReference type="Proteomes" id="UP001203880"/>
    </source>
</evidence>
<evidence type="ECO:0000313" key="1">
    <source>
        <dbReference type="EMBL" id="MCL6284417.1"/>
    </source>
</evidence>
<protein>
    <submittedName>
        <fullName evidence="1">Uncharacterized protein</fullName>
    </submittedName>
</protein>
<organism evidence="1 2">
    <name type="scientific">Ruegeria spongiae</name>
    <dbReference type="NCBI Taxonomy" id="2942209"/>
    <lineage>
        <taxon>Bacteria</taxon>
        <taxon>Pseudomonadati</taxon>
        <taxon>Pseudomonadota</taxon>
        <taxon>Alphaproteobacteria</taxon>
        <taxon>Rhodobacterales</taxon>
        <taxon>Roseobacteraceae</taxon>
        <taxon>Ruegeria</taxon>
    </lineage>
</organism>
<keyword evidence="2" id="KW-1185">Reference proteome</keyword>
<accession>A0ABT0Q4P0</accession>
<name>A0ABT0Q4P0_9RHOB</name>
<proteinExistence type="predicted"/>
<dbReference type="EMBL" id="JAMFMB010000015">
    <property type="protein sequence ID" value="MCL6284417.1"/>
    <property type="molecule type" value="Genomic_DNA"/>
</dbReference>
<sequence length="74" mass="8440">MKKTDTDFQKFYFEKVATGEGCGCAERIIDVHEFNRLAGSRPRKRAGFPWPSRTGFRRFLQKAGLTSRPSGRDA</sequence>
<gene>
    <name evidence="1" type="ORF">M3P21_12860</name>
</gene>
<comment type="caution">
    <text evidence="1">The sequence shown here is derived from an EMBL/GenBank/DDBJ whole genome shotgun (WGS) entry which is preliminary data.</text>
</comment>
<reference evidence="1" key="1">
    <citation type="submission" date="2022-05" db="EMBL/GenBank/DDBJ databases">
        <authorList>
            <person name="Park J.-S."/>
        </authorList>
    </citation>
    <scope>NUCLEOTIDE SEQUENCE</scope>
    <source>
        <strain evidence="1">2012CJ41-6</strain>
    </source>
</reference>